<keyword evidence="2" id="KW-1185">Reference proteome</keyword>
<dbReference type="GeneTree" id="ENSGT00530000064449"/>
<name>A0A3Q4IGS6_NEOBR</name>
<dbReference type="PANTHER" id="PTHR10424">
    <property type="entry name" value="VIRAL ENVELOPE PROTEIN"/>
    <property type="match status" value="1"/>
</dbReference>
<evidence type="ECO:0000313" key="2">
    <source>
        <dbReference type="Proteomes" id="UP000261580"/>
    </source>
</evidence>
<protein>
    <submittedName>
        <fullName evidence="1">Uncharacterized protein</fullName>
    </submittedName>
</protein>
<proteinExistence type="predicted"/>
<dbReference type="Proteomes" id="UP000261580">
    <property type="component" value="Unassembled WGS sequence"/>
</dbReference>
<dbReference type="PANTHER" id="PTHR10424:SF80">
    <property type="entry name" value="ENVELOPE GLYCOPROTEIN"/>
    <property type="match status" value="1"/>
</dbReference>
<dbReference type="SUPFAM" id="SSF58069">
    <property type="entry name" value="Virus ectodomain"/>
    <property type="match status" value="1"/>
</dbReference>
<dbReference type="InterPro" id="IPR018154">
    <property type="entry name" value="TLV/ENV_coat_polyprotein"/>
</dbReference>
<reference evidence="1" key="2">
    <citation type="submission" date="2025-09" db="UniProtKB">
        <authorList>
            <consortium name="Ensembl"/>
        </authorList>
    </citation>
    <scope>IDENTIFICATION</scope>
</reference>
<sequence length="440" mass="49743">PGGASREKSQMRDKCLTEYGGYIELHYTYATTQTFSFDLCNVIDCKGYNESWRDYDVYLCIFGRGVPGYQKWCPSWSFVWWHSRPGYWGEQTKSTEGKMKSKNSFPLLEPNWRLVPVRLHYALSPNHSMTVLMQQRSPPPYVTNMTDCVACSGARPTLFTVPAPLLFWEDSTPPPVFSPMTRNYTCLTRVNATPVGAPDDSWYDLFWWCGDKVLRDTMPSSWSGTCTTVRLALPIVLAGSHASAEDHVGRARRTTTEDFDLTKNSPTYIDAIGIPRGVPDEFKLANQVSGGFESIFLWVTPNKNVDRINYVHYNLAAVSLMAWQNRMALDIPLCCTFIPNNTAPDGTVTRALEGLRTLSSQMTEDSSITSPLDGWFNRQFGKYKAIVMSFCCLIPCLRTILSRLITVALTKESESPKLQLPLLQTEDYIDDSESEDDCDE</sequence>
<reference evidence="1" key="1">
    <citation type="submission" date="2025-08" db="UniProtKB">
        <authorList>
            <consortium name="Ensembl"/>
        </authorList>
    </citation>
    <scope>IDENTIFICATION</scope>
</reference>
<dbReference type="Ensembl" id="ENSNBRT00000032585.1">
    <property type="protein sequence ID" value="ENSNBRP00000031782.1"/>
    <property type="gene ID" value="ENSNBRG00000024155.1"/>
</dbReference>
<evidence type="ECO:0000313" key="1">
    <source>
        <dbReference type="Ensembl" id="ENSNBRP00000031782.1"/>
    </source>
</evidence>
<organism evidence="1 2">
    <name type="scientific">Neolamprologus brichardi</name>
    <name type="common">Fairy cichlid</name>
    <name type="synonym">Lamprologus brichardi</name>
    <dbReference type="NCBI Taxonomy" id="32507"/>
    <lineage>
        <taxon>Eukaryota</taxon>
        <taxon>Metazoa</taxon>
        <taxon>Chordata</taxon>
        <taxon>Craniata</taxon>
        <taxon>Vertebrata</taxon>
        <taxon>Euteleostomi</taxon>
        <taxon>Actinopterygii</taxon>
        <taxon>Neopterygii</taxon>
        <taxon>Teleostei</taxon>
        <taxon>Neoteleostei</taxon>
        <taxon>Acanthomorphata</taxon>
        <taxon>Ovalentaria</taxon>
        <taxon>Cichlomorphae</taxon>
        <taxon>Cichliformes</taxon>
        <taxon>Cichlidae</taxon>
        <taxon>African cichlids</taxon>
        <taxon>Pseudocrenilabrinae</taxon>
        <taxon>Lamprologini</taxon>
        <taxon>Neolamprologus</taxon>
    </lineage>
</organism>
<accession>A0A3Q4IGS6</accession>
<dbReference type="AlphaFoldDB" id="A0A3Q4IGS6"/>